<dbReference type="PANTHER" id="PTHR42693:SF53">
    <property type="entry name" value="ENDO-4-O-SULFATASE"/>
    <property type="match status" value="1"/>
</dbReference>
<keyword evidence="7" id="KW-1185">Reference proteome</keyword>
<dbReference type="SUPFAM" id="SSF53649">
    <property type="entry name" value="Alkaline phosphatase-like"/>
    <property type="match status" value="1"/>
</dbReference>
<keyword evidence="3" id="KW-0378">Hydrolase</keyword>
<reference evidence="7" key="1">
    <citation type="submission" date="2016-10" db="EMBL/GenBank/DDBJ databases">
        <authorList>
            <person name="Varghese N."/>
            <person name="Submissions S."/>
        </authorList>
    </citation>
    <scope>NUCLEOTIDE SEQUENCE [LARGE SCALE GENOMIC DNA]</scope>
    <source>
        <strain evidence="7">IBRC-M 10761</strain>
    </source>
</reference>
<dbReference type="Gene3D" id="3.30.1120.10">
    <property type="match status" value="1"/>
</dbReference>
<proteinExistence type="inferred from homology"/>
<evidence type="ECO:0000256" key="2">
    <source>
        <dbReference type="ARBA" id="ARBA00022723"/>
    </source>
</evidence>
<dbReference type="STRING" id="1416801.SAMN05192553_10916"/>
<dbReference type="InterPro" id="IPR050738">
    <property type="entry name" value="Sulfatase"/>
</dbReference>
<dbReference type="Proteomes" id="UP000199403">
    <property type="component" value="Unassembled WGS sequence"/>
</dbReference>
<feature type="domain" description="Sulfatase N-terminal" evidence="5">
    <location>
        <begin position="1"/>
        <end position="297"/>
    </location>
</feature>
<dbReference type="InterPro" id="IPR024607">
    <property type="entry name" value="Sulfatase_CS"/>
</dbReference>
<dbReference type="PROSITE" id="PS00523">
    <property type="entry name" value="SULFATASE_1"/>
    <property type="match status" value="1"/>
</dbReference>
<dbReference type="InterPro" id="IPR000917">
    <property type="entry name" value="Sulfatase_N"/>
</dbReference>
<name>A0A1H7B7N7_9BACT</name>
<evidence type="ECO:0000256" key="1">
    <source>
        <dbReference type="ARBA" id="ARBA00008779"/>
    </source>
</evidence>
<protein>
    <submittedName>
        <fullName evidence="6">Arylsulfatase A</fullName>
    </submittedName>
</protein>
<evidence type="ECO:0000256" key="3">
    <source>
        <dbReference type="ARBA" id="ARBA00022801"/>
    </source>
</evidence>
<dbReference type="EMBL" id="FNZH01000009">
    <property type="protein sequence ID" value="SEJ70492.1"/>
    <property type="molecule type" value="Genomic_DNA"/>
</dbReference>
<evidence type="ECO:0000313" key="7">
    <source>
        <dbReference type="Proteomes" id="UP000199403"/>
    </source>
</evidence>
<dbReference type="InterPro" id="IPR017850">
    <property type="entry name" value="Alkaline_phosphatase_core_sf"/>
</dbReference>
<evidence type="ECO:0000256" key="4">
    <source>
        <dbReference type="ARBA" id="ARBA00022837"/>
    </source>
</evidence>
<evidence type="ECO:0000259" key="5">
    <source>
        <dbReference type="Pfam" id="PF00884"/>
    </source>
</evidence>
<organism evidence="6 7">
    <name type="scientific">Cyclobacterium xiamenense</name>
    <dbReference type="NCBI Taxonomy" id="1297121"/>
    <lineage>
        <taxon>Bacteria</taxon>
        <taxon>Pseudomonadati</taxon>
        <taxon>Bacteroidota</taxon>
        <taxon>Cytophagia</taxon>
        <taxon>Cytophagales</taxon>
        <taxon>Cyclobacteriaceae</taxon>
        <taxon>Cyclobacterium</taxon>
    </lineage>
</organism>
<keyword evidence="2" id="KW-0479">Metal-binding</keyword>
<gene>
    <name evidence="6" type="ORF">SAMN05192553_10916</name>
</gene>
<dbReference type="AlphaFoldDB" id="A0A1H7B7N7"/>
<sequence length="446" mass="50493">MSDDQGWGQVGYYNHPILKTPNLVEMAKNGLRLDRFYAGAPVCSPTRASVLTGRANDRTAVFAHGEPMRIQEKTIAQVLKGMGYTTAHFGKWHLDGLKGPGVPILKEDIRNPGYFGFDEWISVTNFFDIDPLMSHKGEIKEYTGSSSDIIVRQALEFISKNKDDPFFVVIWYGSPHDPWSALARDKSEIPQQLEEKDRNYLGEIVEMDKSIGVLRNELKNKGLAQNTILWFNSDNGGLPQGGKEGVGGLRGFKGSVYEGGLRVPCIIEWPAQIDGGQISNYPASTMDIFPTIHSIVGLASNQMVRPIDGISIQPIFNSTTTIRQKPIPFKYRNKGALIDNDYKLVVEDIEKKHYALYDLKVDTDENEDILSTHAEKGSEMIEYYEHWLESVKHSIAGNDYEGGLSVPDPDSEFWWDTPAYKPYIEKWKDRPEYHDRLKRANKIEDR</sequence>
<keyword evidence="4" id="KW-0106">Calcium</keyword>
<dbReference type="GO" id="GO:0004065">
    <property type="term" value="F:arylsulfatase activity"/>
    <property type="evidence" value="ECO:0007669"/>
    <property type="project" value="TreeGrafter"/>
</dbReference>
<dbReference type="Gene3D" id="3.40.720.10">
    <property type="entry name" value="Alkaline Phosphatase, subunit A"/>
    <property type="match status" value="1"/>
</dbReference>
<evidence type="ECO:0000313" key="6">
    <source>
        <dbReference type="EMBL" id="SEJ70492.1"/>
    </source>
</evidence>
<dbReference type="GO" id="GO:0046872">
    <property type="term" value="F:metal ion binding"/>
    <property type="evidence" value="ECO:0007669"/>
    <property type="project" value="UniProtKB-KW"/>
</dbReference>
<dbReference type="PANTHER" id="PTHR42693">
    <property type="entry name" value="ARYLSULFATASE FAMILY MEMBER"/>
    <property type="match status" value="1"/>
</dbReference>
<dbReference type="Pfam" id="PF00884">
    <property type="entry name" value="Sulfatase"/>
    <property type="match status" value="1"/>
</dbReference>
<comment type="similarity">
    <text evidence="1">Belongs to the sulfatase family.</text>
</comment>
<accession>A0A1H7B7N7</accession>